<dbReference type="Proteomes" id="UP000297703">
    <property type="component" value="Unassembled WGS sequence"/>
</dbReference>
<protein>
    <submittedName>
        <fullName evidence="1">Protein piccolo-like</fullName>
    </submittedName>
</protein>
<dbReference type="STRING" id="55544.A0A4D9EEI3"/>
<dbReference type="OrthoDB" id="10255000at2759"/>
<proteinExistence type="predicted"/>
<name>A0A4D9EEI3_9SAUR</name>
<dbReference type="EMBL" id="QXTE01000091">
    <property type="protein sequence ID" value="TFK06935.1"/>
    <property type="molecule type" value="Genomic_DNA"/>
</dbReference>
<evidence type="ECO:0000313" key="2">
    <source>
        <dbReference type="Proteomes" id="UP000297703"/>
    </source>
</evidence>
<keyword evidence="2" id="KW-1185">Reference proteome</keyword>
<gene>
    <name evidence="1" type="ORF">DR999_PMT10284</name>
</gene>
<reference evidence="1 2" key="2">
    <citation type="submission" date="2019-04" db="EMBL/GenBank/DDBJ databases">
        <title>The genome sequence of big-headed turtle.</title>
        <authorList>
            <person name="Gong S."/>
        </authorList>
    </citation>
    <scope>NUCLEOTIDE SEQUENCE [LARGE SCALE GENOMIC DNA]</scope>
    <source>
        <strain evidence="1">DO16091913</strain>
        <tissue evidence="1">Muscle</tissue>
    </source>
</reference>
<sequence length="111" mass="12051">MEGAATRKRDYCDGDGKEMVPGDSHVTAVLCDAPEQGNLDISDEDSLRQTPTLGLFETAHHPVPAQTLPGLEQSPLMQTHVLSDLEMGPVVQTQTLRDFEKVRPTLGPNLS</sequence>
<evidence type="ECO:0000313" key="1">
    <source>
        <dbReference type="EMBL" id="TFK06935.1"/>
    </source>
</evidence>
<comment type="caution">
    <text evidence="1">The sequence shown here is derived from an EMBL/GenBank/DDBJ whole genome shotgun (WGS) entry which is preliminary data.</text>
</comment>
<dbReference type="AlphaFoldDB" id="A0A4D9EEI3"/>
<reference evidence="1 2" key="1">
    <citation type="submission" date="2019-04" db="EMBL/GenBank/DDBJ databases">
        <title>Draft genome of the big-headed turtle Platysternon megacephalum.</title>
        <authorList>
            <person name="Gong S."/>
        </authorList>
    </citation>
    <scope>NUCLEOTIDE SEQUENCE [LARGE SCALE GENOMIC DNA]</scope>
    <source>
        <strain evidence="1">DO16091913</strain>
        <tissue evidence="1">Muscle</tissue>
    </source>
</reference>
<organism evidence="1 2">
    <name type="scientific">Platysternon megacephalum</name>
    <name type="common">big-headed turtle</name>
    <dbReference type="NCBI Taxonomy" id="55544"/>
    <lineage>
        <taxon>Eukaryota</taxon>
        <taxon>Metazoa</taxon>
        <taxon>Chordata</taxon>
        <taxon>Craniata</taxon>
        <taxon>Vertebrata</taxon>
        <taxon>Euteleostomi</taxon>
        <taxon>Archelosauria</taxon>
        <taxon>Testudinata</taxon>
        <taxon>Testudines</taxon>
        <taxon>Cryptodira</taxon>
        <taxon>Durocryptodira</taxon>
        <taxon>Testudinoidea</taxon>
        <taxon>Platysternidae</taxon>
        <taxon>Platysternon</taxon>
    </lineage>
</organism>
<accession>A0A4D9EEI3</accession>